<evidence type="ECO:0000313" key="2">
    <source>
        <dbReference type="Proteomes" id="UP000712281"/>
    </source>
</evidence>
<comment type="caution">
    <text evidence="1">The sequence shown here is derived from an EMBL/GenBank/DDBJ whole genome shotgun (WGS) entry which is preliminary data.</text>
</comment>
<name>A0A8S9FVY7_BRACR</name>
<protein>
    <submittedName>
        <fullName evidence="1">Uncharacterized protein</fullName>
    </submittedName>
</protein>
<reference evidence="1" key="1">
    <citation type="submission" date="2019-12" db="EMBL/GenBank/DDBJ databases">
        <title>Genome sequencing and annotation of Brassica cretica.</title>
        <authorList>
            <person name="Studholme D.J."/>
            <person name="Sarris P.F."/>
        </authorList>
    </citation>
    <scope>NUCLEOTIDE SEQUENCE</scope>
    <source>
        <strain evidence="1">PFS-001/15</strain>
        <tissue evidence="1">Leaf</tissue>
    </source>
</reference>
<proteinExistence type="predicted"/>
<organism evidence="1 2">
    <name type="scientific">Brassica cretica</name>
    <name type="common">Mustard</name>
    <dbReference type="NCBI Taxonomy" id="69181"/>
    <lineage>
        <taxon>Eukaryota</taxon>
        <taxon>Viridiplantae</taxon>
        <taxon>Streptophyta</taxon>
        <taxon>Embryophyta</taxon>
        <taxon>Tracheophyta</taxon>
        <taxon>Spermatophyta</taxon>
        <taxon>Magnoliopsida</taxon>
        <taxon>eudicotyledons</taxon>
        <taxon>Gunneridae</taxon>
        <taxon>Pentapetalae</taxon>
        <taxon>rosids</taxon>
        <taxon>malvids</taxon>
        <taxon>Brassicales</taxon>
        <taxon>Brassicaceae</taxon>
        <taxon>Brassiceae</taxon>
        <taxon>Brassica</taxon>
    </lineage>
</organism>
<dbReference type="Proteomes" id="UP000712281">
    <property type="component" value="Unassembled WGS sequence"/>
</dbReference>
<accession>A0A8S9FVY7</accession>
<evidence type="ECO:0000313" key="1">
    <source>
        <dbReference type="EMBL" id="KAF2538125.1"/>
    </source>
</evidence>
<dbReference type="EMBL" id="QGKW02002228">
    <property type="protein sequence ID" value="KAF2538125.1"/>
    <property type="molecule type" value="Genomic_DNA"/>
</dbReference>
<gene>
    <name evidence="1" type="ORF">F2Q68_00018863</name>
</gene>
<sequence>MCKAEVLLKKKCQEAVTWKKKINLLPGQSFLRKMLMNNHKMLHGREVILDITHWRRGRVIPLLKQAERSSSQLKMMSTIAVSSRNSQAWLHRVHTKAMFLMTITSSLRINDFRALLKIQRERVMVMMLLQS</sequence>
<dbReference type="AlphaFoldDB" id="A0A8S9FVY7"/>